<dbReference type="CDD" id="cd00037">
    <property type="entry name" value="CLECT"/>
    <property type="match status" value="1"/>
</dbReference>
<protein>
    <recommendedName>
        <fullName evidence="1">C-type lectin domain-containing protein</fullName>
    </recommendedName>
</protein>
<dbReference type="SMART" id="SM00034">
    <property type="entry name" value="CLECT"/>
    <property type="match status" value="1"/>
</dbReference>
<dbReference type="Proteomes" id="UP000663879">
    <property type="component" value="Unassembled WGS sequence"/>
</dbReference>
<evidence type="ECO:0000313" key="3">
    <source>
        <dbReference type="Proteomes" id="UP000663879"/>
    </source>
</evidence>
<organism evidence="2 3">
    <name type="scientific">Brachionus calyciflorus</name>
    <dbReference type="NCBI Taxonomy" id="104777"/>
    <lineage>
        <taxon>Eukaryota</taxon>
        <taxon>Metazoa</taxon>
        <taxon>Spiralia</taxon>
        <taxon>Gnathifera</taxon>
        <taxon>Rotifera</taxon>
        <taxon>Eurotatoria</taxon>
        <taxon>Monogononta</taxon>
        <taxon>Pseudotrocha</taxon>
        <taxon>Ploima</taxon>
        <taxon>Brachionidae</taxon>
        <taxon>Brachionus</taxon>
    </lineage>
</organism>
<dbReference type="InterPro" id="IPR016187">
    <property type="entry name" value="CTDL_fold"/>
</dbReference>
<gene>
    <name evidence="2" type="ORF">OXX778_LOCUS17770</name>
</gene>
<dbReference type="EMBL" id="CAJNOC010004651">
    <property type="protein sequence ID" value="CAF1029006.1"/>
    <property type="molecule type" value="Genomic_DNA"/>
</dbReference>
<comment type="caution">
    <text evidence="2">The sequence shown here is derived from an EMBL/GenBank/DDBJ whole genome shotgun (WGS) entry which is preliminary data.</text>
</comment>
<accession>A0A814IUD1</accession>
<reference evidence="2" key="1">
    <citation type="submission" date="2021-02" db="EMBL/GenBank/DDBJ databases">
        <authorList>
            <person name="Nowell W R."/>
        </authorList>
    </citation>
    <scope>NUCLEOTIDE SEQUENCE</scope>
    <source>
        <strain evidence="2">Ploen Becks lab</strain>
    </source>
</reference>
<feature type="domain" description="C-type lectin" evidence="1">
    <location>
        <begin position="126"/>
        <end position="247"/>
    </location>
</feature>
<dbReference type="AlphaFoldDB" id="A0A814IUD1"/>
<keyword evidence="3" id="KW-1185">Reference proteome</keyword>
<evidence type="ECO:0000313" key="2">
    <source>
        <dbReference type="EMBL" id="CAF1029006.1"/>
    </source>
</evidence>
<name>A0A814IUD1_9BILA</name>
<proteinExistence type="predicted"/>
<dbReference type="InterPro" id="IPR016186">
    <property type="entry name" value="C-type_lectin-like/link_sf"/>
</dbReference>
<dbReference type="SUPFAM" id="SSF56436">
    <property type="entry name" value="C-type lectin-like"/>
    <property type="match status" value="1"/>
</dbReference>
<sequence length="249" mass="29070">MNKFIERLIFCLGIFLNQILFINSDQLSSRFRALNYQIPIDSRLIYNNSEIKNKFFCLQTCLMDTQCDYAKYEKKECSLYAKQGNINTNLLSEKIIYQKAIENELIRECSGNTTYWSLRTNTCLPCKTGFINYSEMPNFCYLIESRWENFDDSKAYCESLGAFLFRPKTQKEREFFNLNAFVDSRITSVGQRYKWPDGSYVCAFYNNQPDNFGNSGNSLIESVLEIWPSGKFNDAPSTKVINQTICQHD</sequence>
<evidence type="ECO:0000259" key="1">
    <source>
        <dbReference type="SMART" id="SM00034"/>
    </source>
</evidence>
<dbReference type="Gene3D" id="3.10.100.10">
    <property type="entry name" value="Mannose-Binding Protein A, subunit A"/>
    <property type="match status" value="1"/>
</dbReference>
<dbReference type="InterPro" id="IPR001304">
    <property type="entry name" value="C-type_lectin-like"/>
</dbReference>